<keyword evidence="7" id="KW-0472">Membrane</keyword>
<dbReference type="GO" id="GO:0005886">
    <property type="term" value="C:plasma membrane"/>
    <property type="evidence" value="ECO:0000318"/>
    <property type="project" value="GO_Central"/>
</dbReference>
<dbReference type="InterPro" id="IPR001590">
    <property type="entry name" value="Peptidase_M12B"/>
</dbReference>
<accession>F7AW43</accession>
<feature type="transmembrane region" description="Helical" evidence="7">
    <location>
        <begin position="447"/>
        <end position="469"/>
    </location>
</feature>
<dbReference type="Bgee" id="ENSOANG00000011554">
    <property type="expression patterns" value="Expressed in female reproductive system and 2 other cell types or tissues"/>
</dbReference>
<dbReference type="InterPro" id="IPR036436">
    <property type="entry name" value="Disintegrin_dom_sf"/>
</dbReference>
<dbReference type="PANTHER" id="PTHR45702:SF1">
    <property type="entry name" value="DISINTEGRIN AND METALLOPROTEINASE DOMAIN-CONTAINING PROTEIN 10 ISOFORM X1"/>
    <property type="match status" value="1"/>
</dbReference>
<keyword evidence="6" id="KW-0862">Zinc</keyword>
<dbReference type="GO" id="GO:0004222">
    <property type="term" value="F:metalloendopeptidase activity"/>
    <property type="evidence" value="ECO:0000318"/>
    <property type="project" value="GO_Central"/>
</dbReference>
<evidence type="ECO:0000256" key="2">
    <source>
        <dbReference type="ARBA" id="ARBA00012332"/>
    </source>
</evidence>
<evidence type="ECO:0000256" key="1">
    <source>
        <dbReference type="ARBA" id="ARBA00001809"/>
    </source>
</evidence>
<keyword evidence="4" id="KW-1015">Disulfide bond</keyword>
<evidence type="ECO:0000259" key="9">
    <source>
        <dbReference type="PROSITE" id="PS50215"/>
    </source>
</evidence>
<dbReference type="Proteomes" id="UP000002279">
    <property type="component" value="Chromosome X1"/>
</dbReference>
<feature type="binding site" evidence="6">
    <location>
        <position position="161"/>
    </location>
    <ligand>
        <name>Zn(2+)</name>
        <dbReference type="ChEBI" id="CHEBI:29105"/>
        <note>catalytic</note>
    </ligand>
</feature>
<dbReference type="SMART" id="SM00050">
    <property type="entry name" value="DISIN"/>
    <property type="match status" value="1"/>
</dbReference>
<dbReference type="Gene3D" id="3.40.390.10">
    <property type="entry name" value="Collagenase (Catalytic Domain)"/>
    <property type="match status" value="1"/>
</dbReference>
<dbReference type="GO" id="GO:0007219">
    <property type="term" value="P:Notch signaling pathway"/>
    <property type="evidence" value="ECO:0000318"/>
    <property type="project" value="GO_Central"/>
</dbReference>
<dbReference type="GO" id="GO:0046872">
    <property type="term" value="F:metal ion binding"/>
    <property type="evidence" value="ECO:0007669"/>
    <property type="project" value="UniProtKB-KW"/>
</dbReference>
<protein>
    <recommendedName>
        <fullName evidence="2">ADAM10 endopeptidase</fullName>
        <ecNumber evidence="2">3.4.24.81</ecNumber>
    </recommendedName>
    <alternativeName>
        <fullName evidence="5">Mammalian disintegrin-metalloprotease</fullName>
    </alternativeName>
</protein>
<dbReference type="GO" id="GO:0006509">
    <property type="term" value="P:membrane protein ectodomain proteolysis"/>
    <property type="evidence" value="ECO:0000318"/>
    <property type="project" value="GO_Central"/>
</dbReference>
<feature type="domain" description="Peptidase M12B" evidence="9">
    <location>
        <begin position="96"/>
        <end position="230"/>
    </location>
</feature>
<comment type="catalytic activity">
    <reaction evidence="1">
        <text>Endopeptidase of broad specificity.</text>
        <dbReference type="EC" id="3.4.24.81"/>
    </reaction>
</comment>
<evidence type="ECO:0000256" key="4">
    <source>
        <dbReference type="ARBA" id="ARBA00023157"/>
    </source>
</evidence>
<reference evidence="10" key="2">
    <citation type="submission" date="2025-08" db="UniProtKB">
        <authorList>
            <consortium name="Ensembl"/>
        </authorList>
    </citation>
    <scope>IDENTIFICATION</scope>
    <source>
        <strain evidence="10">Glennie</strain>
    </source>
</reference>
<keyword evidence="7" id="KW-1133">Transmembrane helix</keyword>
<feature type="binding site" evidence="6">
    <location>
        <position position="165"/>
    </location>
    <ligand>
        <name>Zn(2+)</name>
        <dbReference type="ChEBI" id="CHEBI:29105"/>
        <note>catalytic</note>
    </ligand>
</feature>
<dbReference type="Ensembl" id="ENSOANT00000018309.3">
    <property type="protein sequence ID" value="ENSOANP00000018306.3"/>
    <property type="gene ID" value="ENSOANG00000011554.3"/>
</dbReference>
<dbReference type="InterPro" id="IPR049038">
    <property type="entry name" value="ADAM10_Cys-rich"/>
</dbReference>
<dbReference type="InterPro" id="IPR051489">
    <property type="entry name" value="ADAM_Metalloproteinase"/>
</dbReference>
<sequence>LILTPPLVCCVTWSESLLWASVPSSGKWGLKLEAPCGRGTVSNPTCLSPPQELLSAPFPQVVQEEDATGPTHSPFIGPEKLLMLHARTNWDGYCLAYLLTDRDYSGILGIAFNGQPGDLGGICSRYRMFQGTPRSLNSGLITLQKYGQYLPPRIVHLTLAHELGHSLGAQHDESEECAGYGTDTDRGNYLMFGQATDGEQPNNDRFSPCSIAFIGRILRAKKDQCFVETDRPICGNRIVDPGEECDVGADPTDLCCYPAGQSAGRQCRLKPGAQCSPSQGPCCDRACTHHPAGQPCQEETDCTRESACPGGTAACPDPSPKDDFTPCGLGTRLCLGGRCHGSLCLRHGLEQCDCASSSMREKCHLCCQHPGKPNSCASTTSSVLEAEFNGSRIPLAPGTPCWDRSGYCDRLHVCRLVDDDGPLARVKNAIVGFVELEDAAAWMKARWWAILLGILTLAALMAGTIFLFGRTLDTEAGKKPGPLPKKNSQMCVGV</sequence>
<reference evidence="10 11" key="1">
    <citation type="journal article" date="2008" name="Nature">
        <title>Genome analysis of the platypus reveals unique signatures of evolution.</title>
        <authorList>
            <person name="Warren W.C."/>
            <person name="Hillier L.W."/>
            <person name="Marshall Graves J.A."/>
            <person name="Birney E."/>
            <person name="Ponting C.P."/>
            <person name="Grutzner F."/>
            <person name="Belov K."/>
            <person name="Miller W."/>
            <person name="Clarke L."/>
            <person name="Chinwalla A.T."/>
            <person name="Yang S.P."/>
            <person name="Heger A."/>
            <person name="Locke D.P."/>
            <person name="Miethke P."/>
            <person name="Waters P.D."/>
            <person name="Veyrunes F."/>
            <person name="Fulton L."/>
            <person name="Fulton B."/>
            <person name="Graves T."/>
            <person name="Wallis J."/>
            <person name="Puente X.S."/>
            <person name="Lopez-Otin C."/>
            <person name="Ordonez G.R."/>
            <person name="Eichler E.E."/>
            <person name="Chen L."/>
            <person name="Cheng Z."/>
            <person name="Deakin J.E."/>
            <person name="Alsop A."/>
            <person name="Thompson K."/>
            <person name="Kirby P."/>
            <person name="Papenfuss A.T."/>
            <person name="Wakefield M.J."/>
            <person name="Olender T."/>
            <person name="Lancet D."/>
            <person name="Huttley G.A."/>
            <person name="Smit A.F."/>
            <person name="Pask A."/>
            <person name="Temple-Smith P."/>
            <person name="Batzer M.A."/>
            <person name="Walker J.A."/>
            <person name="Konkel M.K."/>
            <person name="Harris R.S."/>
            <person name="Whittington C.M."/>
            <person name="Wong E.S."/>
            <person name="Gemmell N.J."/>
            <person name="Buschiazzo E."/>
            <person name="Vargas Jentzsch I.M."/>
            <person name="Merkel A."/>
            <person name="Schmitz J."/>
            <person name="Zemann A."/>
            <person name="Churakov G."/>
            <person name="Kriegs J.O."/>
            <person name="Brosius J."/>
            <person name="Murchison E.P."/>
            <person name="Sachidanandam R."/>
            <person name="Smith C."/>
            <person name="Hannon G.J."/>
            <person name="Tsend-Ayush E."/>
            <person name="McMillan D."/>
            <person name="Attenborough R."/>
            <person name="Rens W."/>
            <person name="Ferguson-Smith M."/>
            <person name="Lefevre C.M."/>
            <person name="Sharp J.A."/>
            <person name="Nicholas K.R."/>
            <person name="Ray D.A."/>
            <person name="Kube M."/>
            <person name="Reinhardt R."/>
            <person name="Pringle T.H."/>
            <person name="Taylor J."/>
            <person name="Jones R.C."/>
            <person name="Nixon B."/>
            <person name="Dacheux J.L."/>
            <person name="Niwa H."/>
            <person name="Sekita Y."/>
            <person name="Huang X."/>
            <person name="Stark A."/>
            <person name="Kheradpour P."/>
            <person name="Kellis M."/>
            <person name="Flicek P."/>
            <person name="Chen Y."/>
            <person name="Webber C."/>
            <person name="Hardison R."/>
            <person name="Nelson J."/>
            <person name="Hallsworth-Pepin K."/>
            <person name="Delehaunty K."/>
            <person name="Markovic C."/>
            <person name="Minx P."/>
            <person name="Feng Y."/>
            <person name="Kremitzki C."/>
            <person name="Mitreva M."/>
            <person name="Glasscock J."/>
            <person name="Wylie T."/>
            <person name="Wohldmann P."/>
            <person name="Thiru P."/>
            <person name="Nhan M.N."/>
            <person name="Pohl C.S."/>
            <person name="Smith S.M."/>
            <person name="Hou S."/>
            <person name="Nefedov M."/>
            <person name="de Jong P.J."/>
            <person name="Renfree M.B."/>
            <person name="Mardis E.R."/>
            <person name="Wilson R.K."/>
        </authorList>
    </citation>
    <scope>NUCLEOTIDE SEQUENCE [LARGE SCALE GENOMIC DNA]</scope>
    <source>
        <strain evidence="10 11">Glennie</strain>
    </source>
</reference>
<keyword evidence="6" id="KW-0479">Metal-binding</keyword>
<evidence type="ECO:0000259" key="8">
    <source>
        <dbReference type="PROSITE" id="PS50214"/>
    </source>
</evidence>
<dbReference type="Pfam" id="PF13574">
    <property type="entry name" value="Reprolysin_2"/>
    <property type="match status" value="1"/>
</dbReference>
<dbReference type="HOGENOM" id="CLU_052731_0_0_1"/>
<name>F7AW43_ORNAN</name>
<dbReference type="FunFam" id="4.10.70.10:FF:000003">
    <property type="entry name" value="Disintegrin and metalloproteinase domain-containing protein 17"/>
    <property type="match status" value="1"/>
</dbReference>
<proteinExistence type="predicted"/>
<evidence type="ECO:0000256" key="5">
    <source>
        <dbReference type="ARBA" id="ARBA00031422"/>
    </source>
</evidence>
<dbReference type="SUPFAM" id="SSF55486">
    <property type="entry name" value="Metalloproteases ('zincins'), catalytic domain"/>
    <property type="match status" value="1"/>
</dbReference>
<evidence type="ECO:0000256" key="7">
    <source>
        <dbReference type="SAM" id="Phobius"/>
    </source>
</evidence>
<dbReference type="Pfam" id="PF00200">
    <property type="entry name" value="Disintegrin"/>
    <property type="match status" value="1"/>
</dbReference>
<dbReference type="PROSITE" id="PS50215">
    <property type="entry name" value="ADAM_MEPRO"/>
    <property type="match status" value="1"/>
</dbReference>
<dbReference type="InterPro" id="IPR001762">
    <property type="entry name" value="Disintegrin_dom"/>
</dbReference>
<feature type="active site" evidence="6">
    <location>
        <position position="162"/>
    </location>
</feature>
<dbReference type="AlphaFoldDB" id="F7AW43"/>
<comment type="caution">
    <text evidence="6">Lacks conserved residue(s) required for the propagation of feature annotation.</text>
</comment>
<dbReference type="GeneTree" id="ENSGT00940000165061"/>
<reference evidence="10" key="3">
    <citation type="submission" date="2025-09" db="UniProtKB">
        <authorList>
            <consortium name="Ensembl"/>
        </authorList>
    </citation>
    <scope>IDENTIFICATION</scope>
    <source>
        <strain evidence="10">Glennie</strain>
    </source>
</reference>
<dbReference type="Gene3D" id="4.10.70.10">
    <property type="entry name" value="Disintegrin domain"/>
    <property type="match status" value="1"/>
</dbReference>
<feature type="domain" description="Disintegrin" evidence="8">
    <location>
        <begin position="231"/>
        <end position="323"/>
    </location>
</feature>
<dbReference type="InParanoid" id="F7AW43"/>
<dbReference type="Pfam" id="PF21299">
    <property type="entry name" value="ADAM10_Cys-rich"/>
    <property type="match status" value="1"/>
</dbReference>
<dbReference type="PROSITE" id="PS50214">
    <property type="entry name" value="DISINTEGRIN_2"/>
    <property type="match status" value="1"/>
</dbReference>
<dbReference type="SUPFAM" id="SSF57552">
    <property type="entry name" value="Blood coagulation inhibitor (disintegrin)"/>
    <property type="match status" value="1"/>
</dbReference>
<keyword evidence="11" id="KW-1185">Reference proteome</keyword>
<dbReference type="PANTHER" id="PTHR45702">
    <property type="entry name" value="ADAM10/ADAM17 METALLOPEPTIDASE FAMILY MEMBER"/>
    <property type="match status" value="1"/>
</dbReference>
<dbReference type="InterPro" id="IPR024079">
    <property type="entry name" value="MetalloPept_cat_dom_sf"/>
</dbReference>
<feature type="binding site" evidence="6">
    <location>
        <position position="171"/>
    </location>
    <ligand>
        <name>Zn(2+)</name>
        <dbReference type="ChEBI" id="CHEBI:29105"/>
        <note>catalytic</note>
    </ligand>
</feature>
<dbReference type="EC" id="3.4.24.81" evidence="2"/>
<evidence type="ECO:0000313" key="10">
    <source>
        <dbReference type="Ensembl" id="ENSOANP00000018306.3"/>
    </source>
</evidence>
<evidence type="ECO:0000313" key="11">
    <source>
        <dbReference type="Proteomes" id="UP000002279"/>
    </source>
</evidence>
<keyword evidence="3" id="KW-0165">Cleavage on pair of basic residues</keyword>
<evidence type="ECO:0000256" key="3">
    <source>
        <dbReference type="ARBA" id="ARBA00022685"/>
    </source>
</evidence>
<keyword evidence="7" id="KW-0812">Transmembrane</keyword>
<dbReference type="OMA" id="LITIQNY"/>
<evidence type="ECO:0000256" key="6">
    <source>
        <dbReference type="PROSITE-ProRule" id="PRU00276"/>
    </source>
</evidence>
<organism evidence="10 11">
    <name type="scientific">Ornithorhynchus anatinus</name>
    <name type="common">Duckbill platypus</name>
    <dbReference type="NCBI Taxonomy" id="9258"/>
    <lineage>
        <taxon>Eukaryota</taxon>
        <taxon>Metazoa</taxon>
        <taxon>Chordata</taxon>
        <taxon>Craniata</taxon>
        <taxon>Vertebrata</taxon>
        <taxon>Euteleostomi</taxon>
        <taxon>Mammalia</taxon>
        <taxon>Monotremata</taxon>
        <taxon>Ornithorhynchidae</taxon>
        <taxon>Ornithorhynchus</taxon>
    </lineage>
</organism>